<dbReference type="AlphaFoldDB" id="A0A016BVG2"/>
<proteinExistence type="predicted"/>
<reference evidence="1 2" key="1">
    <citation type="submission" date="2014-02" db="EMBL/GenBank/DDBJ databases">
        <authorList>
            <person name="Sears C."/>
            <person name="Carroll K."/>
            <person name="Sack B.R."/>
            <person name="Qadri F."/>
            <person name="Myers L.L."/>
            <person name="Chung G.-T."/>
            <person name="Escheverria P."/>
            <person name="Fraser C.M."/>
            <person name="Sadzewicz L."/>
            <person name="Shefchek K.A."/>
            <person name="Tallon L."/>
            <person name="Das S.P."/>
            <person name="Daugherty S."/>
            <person name="Mongodin E.F."/>
        </authorList>
    </citation>
    <scope>NUCLEOTIDE SEQUENCE [LARGE SCALE GENOMIC DNA]</scope>
    <source>
        <strain evidence="1 2">2-F-2 #4</strain>
    </source>
</reference>
<dbReference type="EMBL" id="JGDM01000056">
    <property type="protein sequence ID" value="EXZ44566.1"/>
    <property type="molecule type" value="Genomic_DNA"/>
</dbReference>
<comment type="caution">
    <text evidence="1">The sequence shown here is derived from an EMBL/GenBank/DDBJ whole genome shotgun (WGS) entry which is preliminary data.</text>
</comment>
<sequence length="155" mass="18376">MKNLEILPLSAESKKRIEEFARQYQRYAHIAIEIVSYSEGRLIVRAEQKDLVNDKFLSKKELTERVRDMFKDEIPEDWKLTVSAVNFDRKDIDGITLDWIKKRMERLGLKNKHLSNYTGIDKCTVSSILSGDKELTKWHKVALYYFFKYYEVAGF</sequence>
<organism evidence="1 2">
    <name type="scientific">Bacteroides fragilis str. 2-F-2 #4</name>
    <dbReference type="NCBI Taxonomy" id="1339280"/>
    <lineage>
        <taxon>Bacteria</taxon>
        <taxon>Pseudomonadati</taxon>
        <taxon>Bacteroidota</taxon>
        <taxon>Bacteroidia</taxon>
        <taxon>Bacteroidales</taxon>
        <taxon>Bacteroidaceae</taxon>
        <taxon>Bacteroides</taxon>
    </lineage>
</organism>
<protein>
    <submittedName>
        <fullName evidence="1">Uncharacterized protein</fullName>
    </submittedName>
</protein>
<evidence type="ECO:0000313" key="1">
    <source>
        <dbReference type="EMBL" id="EXZ44566.1"/>
    </source>
</evidence>
<dbReference type="SUPFAM" id="SSF47413">
    <property type="entry name" value="lambda repressor-like DNA-binding domains"/>
    <property type="match status" value="1"/>
</dbReference>
<dbReference type="GO" id="GO:0003677">
    <property type="term" value="F:DNA binding"/>
    <property type="evidence" value="ECO:0007669"/>
    <property type="project" value="InterPro"/>
</dbReference>
<name>A0A016BVG2_BACFG</name>
<dbReference type="RefSeq" id="WP_032570515.1">
    <property type="nucleotide sequence ID" value="NZ_JGDM01000056.1"/>
</dbReference>
<evidence type="ECO:0000313" key="2">
    <source>
        <dbReference type="Proteomes" id="UP000022272"/>
    </source>
</evidence>
<dbReference type="PATRIC" id="fig|1339280.3.peg.2111"/>
<accession>A0A016BVG2</accession>
<dbReference type="Proteomes" id="UP000022272">
    <property type="component" value="Unassembled WGS sequence"/>
</dbReference>
<dbReference type="InterPro" id="IPR010982">
    <property type="entry name" value="Lambda_DNA-bd_dom_sf"/>
</dbReference>
<gene>
    <name evidence="1" type="ORF">M076_2201</name>
</gene>